<comment type="caution">
    <text evidence="1">The sequence shown here is derived from an EMBL/GenBank/DDBJ whole genome shotgun (WGS) entry which is preliminary data.</text>
</comment>
<dbReference type="EMBL" id="JACWMW010000004">
    <property type="protein sequence ID" value="MBD1387188.1"/>
    <property type="molecule type" value="Genomic_DNA"/>
</dbReference>
<protein>
    <recommendedName>
        <fullName evidence="3">Apple domain-containing protein</fullName>
    </recommendedName>
</protein>
<evidence type="ECO:0008006" key="3">
    <source>
        <dbReference type="Google" id="ProtNLM"/>
    </source>
</evidence>
<reference evidence="1 2" key="1">
    <citation type="submission" date="2020-09" db="EMBL/GenBank/DDBJ databases">
        <title>Novel species of Mucilaginibacter isolated from a glacier on the Tibetan Plateau.</title>
        <authorList>
            <person name="Liu Q."/>
            <person name="Xin Y.-H."/>
        </authorList>
    </citation>
    <scope>NUCLEOTIDE SEQUENCE [LARGE SCALE GENOMIC DNA]</scope>
    <source>
        <strain evidence="1 2">CGMCC 1.13878</strain>
    </source>
</reference>
<keyword evidence="2" id="KW-1185">Reference proteome</keyword>
<organism evidence="1 2">
    <name type="scientific">Mucilaginibacter rigui</name>
    <dbReference type="NCBI Taxonomy" id="534635"/>
    <lineage>
        <taxon>Bacteria</taxon>
        <taxon>Pseudomonadati</taxon>
        <taxon>Bacteroidota</taxon>
        <taxon>Sphingobacteriia</taxon>
        <taxon>Sphingobacteriales</taxon>
        <taxon>Sphingobacteriaceae</taxon>
        <taxon>Mucilaginibacter</taxon>
    </lineage>
</organism>
<name>A0ABR7X9D3_9SPHI</name>
<evidence type="ECO:0000313" key="2">
    <source>
        <dbReference type="Proteomes" id="UP000618754"/>
    </source>
</evidence>
<accession>A0ABR7X9D3</accession>
<evidence type="ECO:0000313" key="1">
    <source>
        <dbReference type="EMBL" id="MBD1387188.1"/>
    </source>
</evidence>
<dbReference type="Proteomes" id="UP000618754">
    <property type="component" value="Unassembled WGS sequence"/>
</dbReference>
<dbReference type="RefSeq" id="WP_191177027.1">
    <property type="nucleotide sequence ID" value="NZ_JACWMW010000004.1"/>
</dbReference>
<gene>
    <name evidence="1" type="ORF">IDJ75_18010</name>
</gene>
<proteinExistence type="predicted"/>
<sequence>MQPNLPGRGYGKEKLNYNVVFMSKFNKLSRAEMKNVLGGLCMPGDPNCGGGTGTKSCSCTLTGAQNVKVDYPLPASASASEGDCSSSCKAACDGAPLCSAYSSTYASSTPQ</sequence>